<dbReference type="EMBL" id="BTSX01000004">
    <property type="protein sequence ID" value="GMS97071.1"/>
    <property type="molecule type" value="Genomic_DNA"/>
</dbReference>
<protein>
    <submittedName>
        <fullName evidence="1">Uncharacterized protein</fullName>
    </submittedName>
</protein>
<dbReference type="Proteomes" id="UP001432027">
    <property type="component" value="Unassembled WGS sequence"/>
</dbReference>
<accession>A0AAV5TRX0</accession>
<organism evidence="1 2">
    <name type="scientific">Pristionchus entomophagus</name>
    <dbReference type="NCBI Taxonomy" id="358040"/>
    <lineage>
        <taxon>Eukaryota</taxon>
        <taxon>Metazoa</taxon>
        <taxon>Ecdysozoa</taxon>
        <taxon>Nematoda</taxon>
        <taxon>Chromadorea</taxon>
        <taxon>Rhabditida</taxon>
        <taxon>Rhabditina</taxon>
        <taxon>Diplogasteromorpha</taxon>
        <taxon>Diplogasteroidea</taxon>
        <taxon>Neodiplogasteridae</taxon>
        <taxon>Pristionchus</taxon>
    </lineage>
</organism>
<proteinExistence type="predicted"/>
<name>A0AAV5TRX0_9BILA</name>
<keyword evidence="2" id="KW-1185">Reference proteome</keyword>
<comment type="caution">
    <text evidence="1">The sequence shown here is derived from an EMBL/GenBank/DDBJ whole genome shotgun (WGS) entry which is preliminary data.</text>
</comment>
<dbReference type="AlphaFoldDB" id="A0AAV5TRX0"/>
<evidence type="ECO:0000313" key="1">
    <source>
        <dbReference type="EMBL" id="GMS97071.1"/>
    </source>
</evidence>
<sequence length="198" mass="22486">MSSKIRSPFWRQFTSSYSCQIVRISASSVSRWIVCLQTPSRATIVPDADLLADPSFAVHLCKTEEYPVLWEVKKMEKMQFEGMSEKSGVAYIMKRKANTWGGESAIGELFARDFLIRAPLFADARDREVNSIVRVTARRLATARIYPVEPPLGPPEPPDSEGLQQILDDQYNLESLKMINWNDSTPKQIPKKYTVLTV</sequence>
<reference evidence="1" key="1">
    <citation type="submission" date="2023-10" db="EMBL/GenBank/DDBJ databases">
        <title>Genome assembly of Pristionchus species.</title>
        <authorList>
            <person name="Yoshida K."/>
            <person name="Sommer R.J."/>
        </authorList>
    </citation>
    <scope>NUCLEOTIDE SEQUENCE</scope>
    <source>
        <strain evidence="1">RS0144</strain>
    </source>
</reference>
<evidence type="ECO:0000313" key="2">
    <source>
        <dbReference type="Proteomes" id="UP001432027"/>
    </source>
</evidence>
<gene>
    <name evidence="1" type="ORF">PENTCL1PPCAC_19246</name>
</gene>
<feature type="non-terminal residue" evidence="1">
    <location>
        <position position="198"/>
    </location>
</feature>